<proteinExistence type="inferred from homology"/>
<comment type="similarity">
    <text evidence="3">Belongs to the HARBI1 family.</text>
</comment>
<feature type="domain" description="DDE Tnp4" evidence="9">
    <location>
        <begin position="471"/>
        <end position="635"/>
    </location>
</feature>
<gene>
    <name evidence="10" type="ORF">R1sor_023293</name>
</gene>
<keyword evidence="5" id="KW-0479">Metal-binding</keyword>
<feature type="compositionally biased region" description="Polar residues" evidence="8">
    <location>
        <begin position="93"/>
        <end position="113"/>
    </location>
</feature>
<comment type="subcellular location">
    <subcellularLocation>
        <location evidence="2">Nucleus</location>
    </subcellularLocation>
</comment>
<keyword evidence="11" id="KW-1185">Reference proteome</keyword>
<evidence type="ECO:0000259" key="9">
    <source>
        <dbReference type="Pfam" id="PF13359"/>
    </source>
</evidence>
<sequence length="733" mass="80237">MESDGCAYPREVDPQSPGVEEDILVEDVAAALSPASLKLSDFHGEVTPPSEDNAQINAFPFDVNQNSHFDEEEEENVSNLPTPRAEDARFSTLAVQSPQTSAQHGETVFSTQGAEGKSHLVARGEPASGNSAGEEIDRSPEFEPEDERDTGGSTSYLPAEHHQGSDHGIADQVGRQPGEDSGKANCSAPDHLSSSQLLSPGCNEHSRVLSADEEGTSSPAENGLASQSNSRDEGAICPVPLGQDLHSLDQEKEDGGQSTALRSRKRKLAVFAAAGAVIAIQTMLVAMPEIWQPLEDDESAEKVAYQEGLHSWFGALNRAAWLLSTANGAGDGGWWVKPRASVWFTTHLMSSNEDERWLAALRMKRKTFLWICNRLEIHVKKQDTRLRPSIPVMVRVGATIYRLINGVDYYEVADKFGVGESSVHEIMQDCVPAIVKVFGHHLNWPTGEAMAEVSRSFHEKCGLPNCQGTIGSTHVEILNPTGPEARKYINKTGHFSVVLQAVADSSFSLLDVFCGYPERTYDNKVLRNSSLYRRVLAGEILAGPIQSINGGFQLRPYILGGSNYPLHSWLMVPYSASSPLSYSQEQFIHRHEQGNVYAQQAVGILKRVFRVLGVGIRGRLELVPVIVQACCLLYNILIRRKELDVEAELEQMGPTSHVEDNEEGHSKPGDAFSQEIRNQLSEYLVLGIYSTLFGEDKQTIVFTRNHNAPIVSITVKLTSWIGASGTESQLSAL</sequence>
<evidence type="ECO:0000256" key="2">
    <source>
        <dbReference type="ARBA" id="ARBA00004123"/>
    </source>
</evidence>
<evidence type="ECO:0000256" key="8">
    <source>
        <dbReference type="SAM" id="MobiDB-lite"/>
    </source>
</evidence>
<evidence type="ECO:0000256" key="7">
    <source>
        <dbReference type="ARBA" id="ARBA00023242"/>
    </source>
</evidence>
<dbReference type="PANTHER" id="PTHR22930">
    <property type="match status" value="1"/>
</dbReference>
<evidence type="ECO:0000256" key="6">
    <source>
        <dbReference type="ARBA" id="ARBA00022801"/>
    </source>
</evidence>
<dbReference type="Proteomes" id="UP001633002">
    <property type="component" value="Unassembled WGS sequence"/>
</dbReference>
<dbReference type="AlphaFoldDB" id="A0ABD3GPD0"/>
<dbReference type="EMBL" id="JBJQOH010000007">
    <property type="protein sequence ID" value="KAL3680337.1"/>
    <property type="molecule type" value="Genomic_DNA"/>
</dbReference>
<comment type="caution">
    <text evidence="10">The sequence shown here is derived from an EMBL/GenBank/DDBJ whole genome shotgun (WGS) entry which is preliminary data.</text>
</comment>
<keyword evidence="4" id="KW-0540">Nuclease</keyword>
<dbReference type="InterPro" id="IPR027806">
    <property type="entry name" value="HARBI1_dom"/>
</dbReference>
<comment type="cofactor">
    <cofactor evidence="1">
        <name>a divalent metal cation</name>
        <dbReference type="ChEBI" id="CHEBI:60240"/>
    </cofactor>
</comment>
<reference evidence="10 11" key="1">
    <citation type="submission" date="2024-09" db="EMBL/GenBank/DDBJ databases">
        <title>Chromosome-scale assembly of Riccia sorocarpa.</title>
        <authorList>
            <person name="Paukszto L."/>
        </authorList>
    </citation>
    <scope>NUCLEOTIDE SEQUENCE [LARGE SCALE GENOMIC DNA]</scope>
    <source>
        <strain evidence="10">LP-2024</strain>
        <tissue evidence="10">Aerial parts of the thallus</tissue>
    </source>
</reference>
<protein>
    <recommendedName>
        <fullName evidence="9">DDE Tnp4 domain-containing protein</fullName>
    </recommendedName>
</protein>
<evidence type="ECO:0000256" key="1">
    <source>
        <dbReference type="ARBA" id="ARBA00001968"/>
    </source>
</evidence>
<dbReference type="PANTHER" id="PTHR22930:SF287">
    <property type="entry name" value="NUCLEASE HARBI1 ISOFORM X1"/>
    <property type="match status" value="1"/>
</dbReference>
<feature type="region of interest" description="Disordered" evidence="8">
    <location>
        <begin position="651"/>
        <end position="671"/>
    </location>
</feature>
<feature type="compositionally biased region" description="Basic and acidic residues" evidence="8">
    <location>
        <begin position="159"/>
        <end position="169"/>
    </location>
</feature>
<dbReference type="GO" id="GO:0004518">
    <property type="term" value="F:nuclease activity"/>
    <property type="evidence" value="ECO:0007669"/>
    <property type="project" value="UniProtKB-KW"/>
</dbReference>
<dbReference type="Pfam" id="PF13359">
    <property type="entry name" value="DDE_Tnp_4"/>
    <property type="match status" value="1"/>
</dbReference>
<organism evidence="10 11">
    <name type="scientific">Riccia sorocarpa</name>
    <dbReference type="NCBI Taxonomy" id="122646"/>
    <lineage>
        <taxon>Eukaryota</taxon>
        <taxon>Viridiplantae</taxon>
        <taxon>Streptophyta</taxon>
        <taxon>Embryophyta</taxon>
        <taxon>Marchantiophyta</taxon>
        <taxon>Marchantiopsida</taxon>
        <taxon>Marchantiidae</taxon>
        <taxon>Marchantiales</taxon>
        <taxon>Ricciaceae</taxon>
        <taxon>Riccia</taxon>
    </lineage>
</organism>
<feature type="compositionally biased region" description="Polar residues" evidence="8">
    <location>
        <begin position="216"/>
        <end position="229"/>
    </location>
</feature>
<evidence type="ECO:0000313" key="10">
    <source>
        <dbReference type="EMBL" id="KAL3680337.1"/>
    </source>
</evidence>
<evidence type="ECO:0000256" key="4">
    <source>
        <dbReference type="ARBA" id="ARBA00022722"/>
    </source>
</evidence>
<evidence type="ECO:0000256" key="5">
    <source>
        <dbReference type="ARBA" id="ARBA00022723"/>
    </source>
</evidence>
<keyword evidence="7" id="KW-0539">Nucleus</keyword>
<evidence type="ECO:0000256" key="3">
    <source>
        <dbReference type="ARBA" id="ARBA00006958"/>
    </source>
</evidence>
<name>A0ABD3GPD0_9MARC</name>
<dbReference type="GO" id="GO:0046872">
    <property type="term" value="F:metal ion binding"/>
    <property type="evidence" value="ECO:0007669"/>
    <property type="project" value="UniProtKB-KW"/>
</dbReference>
<dbReference type="GO" id="GO:0005634">
    <property type="term" value="C:nucleus"/>
    <property type="evidence" value="ECO:0007669"/>
    <property type="project" value="UniProtKB-SubCell"/>
</dbReference>
<keyword evidence="6" id="KW-0378">Hydrolase</keyword>
<feature type="compositionally biased region" description="Basic and acidic residues" evidence="8">
    <location>
        <begin position="657"/>
        <end position="668"/>
    </location>
</feature>
<dbReference type="GO" id="GO:0016787">
    <property type="term" value="F:hydrolase activity"/>
    <property type="evidence" value="ECO:0007669"/>
    <property type="project" value="UniProtKB-KW"/>
</dbReference>
<evidence type="ECO:0000313" key="11">
    <source>
        <dbReference type="Proteomes" id="UP001633002"/>
    </source>
</evidence>
<feature type="region of interest" description="Disordered" evidence="8">
    <location>
        <begin position="67"/>
        <end position="241"/>
    </location>
</feature>
<dbReference type="InterPro" id="IPR045249">
    <property type="entry name" value="HARBI1-like"/>
</dbReference>
<accession>A0ABD3GPD0</accession>